<gene>
    <name evidence="4" type="ORF">HKI87_09g56540</name>
</gene>
<evidence type="ECO:0000313" key="5">
    <source>
        <dbReference type="Proteomes" id="UP001472866"/>
    </source>
</evidence>
<dbReference type="PROSITE" id="PS51186">
    <property type="entry name" value="GNAT"/>
    <property type="match status" value="1"/>
</dbReference>
<keyword evidence="2" id="KW-0012">Acyltransferase</keyword>
<dbReference type="InterPro" id="IPR050832">
    <property type="entry name" value="Bact_Acetyltransf"/>
</dbReference>
<dbReference type="PANTHER" id="PTHR43877:SF2">
    <property type="entry name" value="AMINOALKYLPHOSPHONATE N-ACETYLTRANSFERASE-RELATED"/>
    <property type="match status" value="1"/>
</dbReference>
<keyword evidence="1" id="KW-0808">Transferase</keyword>
<dbReference type="SUPFAM" id="SSF55729">
    <property type="entry name" value="Acyl-CoA N-acyltransferases (Nat)"/>
    <property type="match status" value="1"/>
</dbReference>
<evidence type="ECO:0000313" key="4">
    <source>
        <dbReference type="EMBL" id="WZN64100.1"/>
    </source>
</evidence>
<proteinExistence type="predicted"/>
<dbReference type="Proteomes" id="UP001472866">
    <property type="component" value="Chromosome 09"/>
</dbReference>
<evidence type="ECO:0000256" key="1">
    <source>
        <dbReference type="ARBA" id="ARBA00022679"/>
    </source>
</evidence>
<feature type="domain" description="N-acetyltransferase" evidence="3">
    <location>
        <begin position="19"/>
        <end position="203"/>
    </location>
</feature>
<organism evidence="4 5">
    <name type="scientific">Chloropicon roscoffensis</name>
    <dbReference type="NCBI Taxonomy" id="1461544"/>
    <lineage>
        <taxon>Eukaryota</taxon>
        <taxon>Viridiplantae</taxon>
        <taxon>Chlorophyta</taxon>
        <taxon>Chloropicophyceae</taxon>
        <taxon>Chloropicales</taxon>
        <taxon>Chloropicaceae</taxon>
        <taxon>Chloropicon</taxon>
    </lineage>
</organism>
<dbReference type="CDD" id="cd04301">
    <property type="entry name" value="NAT_SF"/>
    <property type="match status" value="1"/>
</dbReference>
<dbReference type="InterPro" id="IPR000182">
    <property type="entry name" value="GNAT_dom"/>
</dbReference>
<evidence type="ECO:0000259" key="3">
    <source>
        <dbReference type="PROSITE" id="PS51186"/>
    </source>
</evidence>
<dbReference type="Pfam" id="PF00583">
    <property type="entry name" value="Acetyltransf_1"/>
    <property type="match status" value="1"/>
</dbReference>
<protein>
    <submittedName>
        <fullName evidence="4">N-acetyltransferase domain-containing protein</fullName>
    </submittedName>
</protein>
<sequence length="203" mass="22097">MPPSALVRSASANAEDTGVTLTTLTMDRFESFSKCHNDSFGTKVSCLCVPVASGPDRFRSFYTKNPDRLALCGVALRASGEVVGYVQYAPFPYSDKDGLHETKEGECYVEQLSVSAGARGLGLGTRLLEWCEARARDAGCNHMTLAVINGNRARALYERLGYVAVEQDCVDECCGCLFVFLLVGRPYGLCAPWGAVDMRKELK</sequence>
<dbReference type="Gene3D" id="3.40.630.30">
    <property type="match status" value="1"/>
</dbReference>
<dbReference type="EMBL" id="CP151509">
    <property type="protein sequence ID" value="WZN64100.1"/>
    <property type="molecule type" value="Genomic_DNA"/>
</dbReference>
<reference evidence="4 5" key="1">
    <citation type="submission" date="2024-03" db="EMBL/GenBank/DDBJ databases">
        <title>Complete genome sequence of the green alga Chloropicon roscoffensis RCC1871.</title>
        <authorList>
            <person name="Lemieux C."/>
            <person name="Pombert J.-F."/>
            <person name="Otis C."/>
            <person name="Turmel M."/>
        </authorList>
    </citation>
    <scope>NUCLEOTIDE SEQUENCE [LARGE SCALE GENOMIC DNA]</scope>
    <source>
        <strain evidence="4 5">RCC1871</strain>
    </source>
</reference>
<dbReference type="InterPro" id="IPR016181">
    <property type="entry name" value="Acyl_CoA_acyltransferase"/>
</dbReference>
<name>A0AAX4PEM9_9CHLO</name>
<accession>A0AAX4PEM9</accession>
<dbReference type="GO" id="GO:0016747">
    <property type="term" value="F:acyltransferase activity, transferring groups other than amino-acyl groups"/>
    <property type="evidence" value="ECO:0007669"/>
    <property type="project" value="InterPro"/>
</dbReference>
<dbReference type="PANTHER" id="PTHR43877">
    <property type="entry name" value="AMINOALKYLPHOSPHONATE N-ACETYLTRANSFERASE-RELATED-RELATED"/>
    <property type="match status" value="1"/>
</dbReference>
<dbReference type="AlphaFoldDB" id="A0AAX4PEM9"/>
<keyword evidence="5" id="KW-1185">Reference proteome</keyword>
<evidence type="ECO:0000256" key="2">
    <source>
        <dbReference type="ARBA" id="ARBA00023315"/>
    </source>
</evidence>